<evidence type="ECO:0000256" key="23">
    <source>
        <dbReference type="ARBA" id="ARBA00042974"/>
    </source>
</evidence>
<feature type="transmembrane region" description="Helical" evidence="27">
    <location>
        <begin position="321"/>
        <end position="338"/>
    </location>
</feature>
<evidence type="ECO:0000256" key="27">
    <source>
        <dbReference type="SAM" id="Phobius"/>
    </source>
</evidence>
<evidence type="ECO:0000256" key="11">
    <source>
        <dbReference type="ARBA" id="ARBA00022729"/>
    </source>
</evidence>
<feature type="non-terminal residue" evidence="28">
    <location>
        <position position="388"/>
    </location>
</feature>
<comment type="subunit">
    <text evidence="7">Homotrimer.</text>
</comment>
<evidence type="ECO:0000256" key="7">
    <source>
        <dbReference type="ARBA" id="ARBA00011233"/>
    </source>
</evidence>
<evidence type="ECO:0000256" key="2">
    <source>
        <dbReference type="ARBA" id="ARBA00004155"/>
    </source>
</evidence>
<dbReference type="InterPro" id="IPR050799">
    <property type="entry name" value="ZIP_Transporter"/>
</dbReference>
<evidence type="ECO:0000256" key="10">
    <source>
        <dbReference type="ARBA" id="ARBA00022692"/>
    </source>
</evidence>
<evidence type="ECO:0000256" key="26">
    <source>
        <dbReference type="SAM" id="MobiDB-lite"/>
    </source>
</evidence>
<evidence type="ECO:0000256" key="1">
    <source>
        <dbReference type="ARBA" id="ARBA00004107"/>
    </source>
</evidence>
<keyword evidence="13" id="KW-0862">Zinc</keyword>
<name>A0A091TV83_PHALP</name>
<keyword evidence="16" id="KW-0406">Ion transport</keyword>
<feature type="region of interest" description="Disordered" evidence="26">
    <location>
        <begin position="187"/>
        <end position="210"/>
    </location>
</feature>
<feature type="non-terminal residue" evidence="28">
    <location>
        <position position="1"/>
    </location>
</feature>
<comment type="catalytic activity">
    <reaction evidence="24">
        <text>Zn(2+)(out) + 2 hydrogencarbonate(out) = Zn(2+)(in) + 2 hydrogencarbonate(in)</text>
        <dbReference type="Rhea" id="RHEA:62252"/>
        <dbReference type="ChEBI" id="CHEBI:17544"/>
        <dbReference type="ChEBI" id="CHEBI:29105"/>
    </reaction>
    <physiologicalReaction direction="left-to-right" evidence="24">
        <dbReference type="Rhea" id="RHEA:62253"/>
    </physiologicalReaction>
</comment>
<evidence type="ECO:0000256" key="9">
    <source>
        <dbReference type="ARBA" id="ARBA00022475"/>
    </source>
</evidence>
<evidence type="ECO:0000256" key="25">
    <source>
        <dbReference type="ARBA" id="ARBA00048071"/>
    </source>
</evidence>
<evidence type="ECO:0000256" key="12">
    <source>
        <dbReference type="ARBA" id="ARBA00022753"/>
    </source>
</evidence>
<dbReference type="GO" id="GO:0005385">
    <property type="term" value="F:zinc ion transmembrane transporter activity"/>
    <property type="evidence" value="ECO:0007669"/>
    <property type="project" value="TreeGrafter"/>
</dbReference>
<keyword evidence="17 27" id="KW-0472">Membrane</keyword>
<evidence type="ECO:0000256" key="16">
    <source>
        <dbReference type="ARBA" id="ARBA00023065"/>
    </source>
</evidence>
<comment type="catalytic activity">
    <reaction evidence="25">
        <text>Mn(2+)(out) + 2 hydrogencarbonate(out) = Mn(2+)(in) + 2 hydrogencarbonate(in)</text>
        <dbReference type="Rhea" id="RHEA:62260"/>
        <dbReference type="ChEBI" id="CHEBI:17544"/>
        <dbReference type="ChEBI" id="CHEBI:29035"/>
    </reaction>
    <physiologicalReaction direction="left-to-right" evidence="25">
        <dbReference type="Rhea" id="RHEA:62261"/>
    </physiologicalReaction>
</comment>
<dbReference type="GO" id="GO:0140410">
    <property type="term" value="F:monoatomic cation:bicarbonate symporter activity"/>
    <property type="evidence" value="ECO:0007669"/>
    <property type="project" value="TreeGrafter"/>
</dbReference>
<dbReference type="GO" id="GO:0031901">
    <property type="term" value="C:early endosome membrane"/>
    <property type="evidence" value="ECO:0007669"/>
    <property type="project" value="UniProtKB-SubCell"/>
</dbReference>
<evidence type="ECO:0000256" key="18">
    <source>
        <dbReference type="ARBA" id="ARBA00023228"/>
    </source>
</evidence>
<feature type="transmembrane region" description="Helical" evidence="27">
    <location>
        <begin position="130"/>
        <end position="148"/>
    </location>
</feature>
<feature type="transmembrane region" description="Helical" evidence="27">
    <location>
        <begin position="293"/>
        <end position="315"/>
    </location>
</feature>
<dbReference type="EMBL" id="KK466765">
    <property type="protein sequence ID" value="KFQ82314.1"/>
    <property type="molecule type" value="Genomic_DNA"/>
</dbReference>
<keyword evidence="9" id="KW-1003">Cell membrane</keyword>
<comment type="catalytic activity">
    <reaction evidence="20">
        <text>Cd(2+)(out) + 2 hydrogencarbonate(out) = Cd(2+)(in) + 2 hydrogencarbonate(in)</text>
        <dbReference type="Rhea" id="RHEA:62256"/>
        <dbReference type="ChEBI" id="CHEBI:17544"/>
        <dbReference type="ChEBI" id="CHEBI:48775"/>
    </reaction>
    <physiologicalReaction direction="left-to-right" evidence="20">
        <dbReference type="Rhea" id="RHEA:62257"/>
    </physiologicalReaction>
</comment>
<evidence type="ECO:0000256" key="15">
    <source>
        <dbReference type="ARBA" id="ARBA00022989"/>
    </source>
</evidence>
<feature type="transmembrane region" description="Helical" evidence="27">
    <location>
        <begin position="64"/>
        <end position="86"/>
    </location>
</feature>
<evidence type="ECO:0000313" key="28">
    <source>
        <dbReference type="EMBL" id="KFQ82314.1"/>
    </source>
</evidence>
<evidence type="ECO:0000256" key="5">
    <source>
        <dbReference type="ARBA" id="ARBA00004554"/>
    </source>
</evidence>
<evidence type="ECO:0000256" key="19">
    <source>
        <dbReference type="ARBA" id="ARBA00035822"/>
    </source>
</evidence>
<dbReference type="GO" id="GO:0016324">
    <property type="term" value="C:apical plasma membrane"/>
    <property type="evidence" value="ECO:0007669"/>
    <property type="project" value="UniProtKB-SubCell"/>
</dbReference>
<protein>
    <recommendedName>
        <fullName evidence="21">Metal cation symporter ZIP14</fullName>
    </recommendedName>
    <alternativeName>
        <fullName evidence="22">Solute carrier family 39 member 14</fullName>
    </alternativeName>
    <alternativeName>
        <fullName evidence="23">Zrt- and Irt-like protein 14</fullName>
    </alternativeName>
</protein>
<accession>A0A091TV83</accession>
<organism evidence="28 29">
    <name type="scientific">Phaethon lepturus</name>
    <name type="common">White-tailed tropicbird</name>
    <dbReference type="NCBI Taxonomy" id="97097"/>
    <lineage>
        <taxon>Eukaryota</taxon>
        <taxon>Metazoa</taxon>
        <taxon>Chordata</taxon>
        <taxon>Craniata</taxon>
        <taxon>Vertebrata</taxon>
        <taxon>Euteleostomi</taxon>
        <taxon>Archelosauria</taxon>
        <taxon>Archosauria</taxon>
        <taxon>Dinosauria</taxon>
        <taxon>Saurischia</taxon>
        <taxon>Theropoda</taxon>
        <taxon>Coelurosauria</taxon>
        <taxon>Aves</taxon>
        <taxon>Neognathae</taxon>
        <taxon>Neoaves</taxon>
        <taxon>Phaethontimorphae</taxon>
        <taxon>Phaethontiformes</taxon>
        <taxon>Phaethontidae</taxon>
        <taxon>Phaethon</taxon>
    </lineage>
</organism>
<dbReference type="Pfam" id="PF02535">
    <property type="entry name" value="Zip"/>
    <property type="match status" value="1"/>
</dbReference>
<evidence type="ECO:0000256" key="24">
    <source>
        <dbReference type="ARBA" id="ARBA00047497"/>
    </source>
</evidence>
<keyword evidence="10 27" id="KW-0812">Transmembrane</keyword>
<evidence type="ECO:0000256" key="6">
    <source>
        <dbReference type="ARBA" id="ARBA00006939"/>
    </source>
</evidence>
<evidence type="ECO:0000256" key="14">
    <source>
        <dbReference type="ARBA" id="ARBA00022906"/>
    </source>
</evidence>
<evidence type="ECO:0000256" key="22">
    <source>
        <dbReference type="ARBA" id="ARBA00042543"/>
    </source>
</evidence>
<keyword evidence="12" id="KW-0967">Endosome</keyword>
<evidence type="ECO:0000256" key="4">
    <source>
        <dbReference type="ARBA" id="ARBA00004520"/>
    </source>
</evidence>
<dbReference type="InterPro" id="IPR003689">
    <property type="entry name" value="ZIP"/>
</dbReference>
<dbReference type="PhylomeDB" id="A0A091TV83"/>
<evidence type="ECO:0000256" key="21">
    <source>
        <dbReference type="ARBA" id="ARBA00040176"/>
    </source>
</evidence>
<gene>
    <name evidence="28" type="ORF">N335_05205</name>
</gene>
<dbReference type="PANTHER" id="PTHR12191:SF5">
    <property type="entry name" value="METAL CATION SYMPORTER ZIP14"/>
    <property type="match status" value="1"/>
</dbReference>
<keyword evidence="29" id="KW-1185">Reference proteome</keyword>
<keyword evidence="14" id="KW-0864">Zinc transport</keyword>
<sequence>QCFSSVELFAIHNLSEGSAVGHSEFKEFCPTILQQLESGACASENLENEENEQTEESRPSSAEVWGFGFLSVSMINVASLLGVFIVPCTEKAFFRRVLTFFIALSIGTLLSNALFQLIPEAFGFNPQEDYYVSKSAVVFGGFYLFFFTEKVLKMLLKQKDQVRLSRGCSERCSGGMQQEQQGWLTPVNPPVPQHHHGHSHYGPEALPSKKDQEEGASQSACYWLKEVRYSDIGTLAWMITLSDGLHNFIDGLAIGASFTVSVFQGISTSVAILCEEFPHELGTQGQELTAGSWCALFFNFISACCCYVGLAFGVVAGSHFSANWIFALAGGMFLYIALADMFPEMNEVSREDEQNGSTLITFAIQNAGLLTGFTIMVLLTMYSGQIQI</sequence>
<dbReference type="GO" id="GO:0016323">
    <property type="term" value="C:basolateral plasma membrane"/>
    <property type="evidence" value="ECO:0007669"/>
    <property type="project" value="UniProtKB-SubCell"/>
</dbReference>
<comment type="subcellular location">
    <subcellularLocation>
        <location evidence="3">Apical cell membrane</location>
        <topology evidence="3">Multi-pass membrane protein</topology>
    </subcellularLocation>
    <subcellularLocation>
        <location evidence="5">Basolateral cell membrane</location>
        <topology evidence="5">Multi-pass membrane protein</topology>
    </subcellularLocation>
    <subcellularLocation>
        <location evidence="4">Early endosome membrane</location>
        <topology evidence="4">Multi-pass membrane protein</topology>
    </subcellularLocation>
    <subcellularLocation>
        <location evidence="1">Late endosome membrane</location>
        <topology evidence="1">Multi-pass membrane protein</topology>
    </subcellularLocation>
    <subcellularLocation>
        <location evidence="2">Lysosome membrane</location>
        <topology evidence="2">Multi-pass membrane protein</topology>
    </subcellularLocation>
</comment>
<dbReference type="GO" id="GO:0005765">
    <property type="term" value="C:lysosomal membrane"/>
    <property type="evidence" value="ECO:0007669"/>
    <property type="project" value="UniProtKB-SubCell"/>
</dbReference>
<proteinExistence type="inferred from homology"/>
<evidence type="ECO:0000256" key="8">
    <source>
        <dbReference type="ARBA" id="ARBA00022448"/>
    </source>
</evidence>
<evidence type="ECO:0000256" key="20">
    <source>
        <dbReference type="ARBA" id="ARBA00036412"/>
    </source>
</evidence>
<evidence type="ECO:0000256" key="3">
    <source>
        <dbReference type="ARBA" id="ARBA00004424"/>
    </source>
</evidence>
<dbReference type="GO" id="GO:0031902">
    <property type="term" value="C:late endosome membrane"/>
    <property type="evidence" value="ECO:0007669"/>
    <property type="project" value="UniProtKB-SubCell"/>
</dbReference>
<dbReference type="AlphaFoldDB" id="A0A091TV83"/>
<dbReference type="GO" id="GO:0071578">
    <property type="term" value="P:zinc ion import across plasma membrane"/>
    <property type="evidence" value="ECO:0007669"/>
    <property type="project" value="TreeGrafter"/>
</dbReference>
<feature type="transmembrane region" description="Helical" evidence="27">
    <location>
        <begin position="359"/>
        <end position="382"/>
    </location>
</feature>
<keyword evidence="18" id="KW-0458">Lysosome</keyword>
<evidence type="ECO:0000256" key="17">
    <source>
        <dbReference type="ARBA" id="ARBA00023136"/>
    </source>
</evidence>
<reference evidence="28 29" key="1">
    <citation type="submission" date="2014-04" db="EMBL/GenBank/DDBJ databases">
        <title>Genome evolution of avian class.</title>
        <authorList>
            <person name="Zhang G."/>
            <person name="Li C."/>
        </authorList>
    </citation>
    <scope>NUCLEOTIDE SEQUENCE [LARGE SCALE GENOMIC DNA]</scope>
    <source>
        <strain evidence="28">BGI_N335</strain>
    </source>
</reference>
<keyword evidence="15 27" id="KW-1133">Transmembrane helix</keyword>
<keyword evidence="11" id="KW-0732">Signal</keyword>
<dbReference type="PANTHER" id="PTHR12191">
    <property type="entry name" value="SOLUTE CARRIER FAMILY 39"/>
    <property type="match status" value="1"/>
</dbReference>
<evidence type="ECO:0000313" key="29">
    <source>
        <dbReference type="Proteomes" id="UP000053638"/>
    </source>
</evidence>
<comment type="catalytic activity">
    <reaction evidence="19">
        <text>Fe(2+)(out) + 2 hydrogencarbonate(out) = Fe(2+)(in) + 2 hydrogencarbonate(in)</text>
        <dbReference type="Rhea" id="RHEA:62368"/>
        <dbReference type="ChEBI" id="CHEBI:17544"/>
        <dbReference type="ChEBI" id="CHEBI:29033"/>
    </reaction>
    <physiologicalReaction direction="left-to-right" evidence="19">
        <dbReference type="Rhea" id="RHEA:62369"/>
    </physiologicalReaction>
</comment>
<feature type="transmembrane region" description="Helical" evidence="27">
    <location>
        <begin position="98"/>
        <end position="118"/>
    </location>
</feature>
<evidence type="ECO:0000256" key="13">
    <source>
        <dbReference type="ARBA" id="ARBA00022833"/>
    </source>
</evidence>
<dbReference type="Proteomes" id="UP000053638">
    <property type="component" value="Unassembled WGS sequence"/>
</dbReference>
<comment type="similarity">
    <text evidence="6">Belongs to the ZIP transporter (TC 2.A.5) family.</text>
</comment>
<dbReference type="GO" id="GO:0030003">
    <property type="term" value="P:intracellular monoatomic cation homeostasis"/>
    <property type="evidence" value="ECO:0007669"/>
    <property type="project" value="TreeGrafter"/>
</dbReference>
<keyword evidence="8" id="KW-0813">Transport</keyword>